<organism evidence="1">
    <name type="scientific">Ligilactobacillus agilis</name>
    <dbReference type="NCBI Taxonomy" id="1601"/>
    <lineage>
        <taxon>Bacteria</taxon>
        <taxon>Bacillati</taxon>
        <taxon>Bacillota</taxon>
        <taxon>Bacilli</taxon>
        <taxon>Lactobacillales</taxon>
        <taxon>Lactobacillaceae</taxon>
        <taxon>Ligilactobacillus</taxon>
    </lineage>
</organism>
<protein>
    <submittedName>
        <fullName evidence="1">Abortive infection bacteriophage resistance protein</fullName>
    </submittedName>
</protein>
<dbReference type="EMBL" id="BLAM01000056">
    <property type="protein sequence ID" value="GET05520.1"/>
    <property type="molecule type" value="Genomic_DNA"/>
</dbReference>
<gene>
    <name evidence="1" type="primary">abiF</name>
    <name evidence="1" type="ORF">SY212_05500</name>
</gene>
<reference evidence="1" key="1">
    <citation type="submission" date="2019-10" db="EMBL/GenBank/DDBJ databases">
        <title>Lactobacillus agilis SY212 Whole Genome Sequencing Project.</title>
        <authorList>
            <person name="Suzuki S."/>
            <person name="Endo A."/>
            <person name="Maeno S."/>
            <person name="Shiwa Y."/>
            <person name="Matsutani M."/>
            <person name="Kajikawa A."/>
        </authorList>
    </citation>
    <scope>NUCLEOTIDE SEQUENCE</scope>
    <source>
        <strain evidence="1">SY212</strain>
    </source>
</reference>
<dbReference type="Proteomes" id="UP000494265">
    <property type="component" value="Unassembled WGS sequence"/>
</dbReference>
<comment type="caution">
    <text evidence="1">The sequence shown here is derived from an EMBL/GenBank/DDBJ whole genome shotgun (WGS) entry which is preliminary data.</text>
</comment>
<proteinExistence type="predicted"/>
<accession>A0A6F9XK37</accession>
<dbReference type="InterPro" id="IPR011664">
    <property type="entry name" value="Abi_system_AbiD/AbiF-like"/>
</dbReference>
<dbReference type="AlphaFoldDB" id="A0A6F9XK37"/>
<evidence type="ECO:0000313" key="1">
    <source>
        <dbReference type="EMBL" id="GET05520.1"/>
    </source>
</evidence>
<dbReference type="RefSeq" id="WP_172584331.1">
    <property type="nucleotide sequence ID" value="NZ_BLAM01000056.1"/>
</dbReference>
<dbReference type="Pfam" id="PF07751">
    <property type="entry name" value="Abi_2"/>
    <property type="match status" value="1"/>
</dbReference>
<name>A0A6F9XK37_9LACO</name>
<sequence>MNIWQLSYEQQLALLKLRGIAEINLNYVELSKLRLNKTRYLLYQRQLRSIESIGYYVIKEYANPFYNGKRYNGIKFDDIVNRYFYDKHLKQHVLQAIETIEVALNAKIAHILGNRCGAFGYLDFNNWCQLSGINGYLGKNKKVNKYLLQDEELRFKKKLANAVRKSSNPDIIDFIGTTQNIYPSVWLMVGMLDFGGSVRILKLMDEELRKEVAKYFKLSEYDLIKWLETINLIRNICCHNRNFIDFSLRTKPPINDRIKPFLYSHSEGKKIVYTNKVALPILMIVYLVKAINPRYDIGKLMKSVRKFATSDSEAQKIGFENKNSIGIKRVNLSI</sequence>